<proteinExistence type="predicted"/>
<comment type="caution">
    <text evidence="1">The sequence shown here is derived from an EMBL/GenBank/DDBJ whole genome shotgun (WGS) entry which is preliminary data.</text>
</comment>
<name>A0A1B8QCV7_9GAMM</name>
<dbReference type="AlphaFoldDB" id="A0A1B8QCV7"/>
<dbReference type="EMBL" id="LZNA01000042">
    <property type="protein sequence ID" value="OBX79148.1"/>
    <property type="molecule type" value="Genomic_DNA"/>
</dbReference>
<sequence length="187" mass="21576">MTILSIGSVANAITAFFEQPKHNNKAHKKVTSLEEPAANLSPYCDIIDYLYQKNGMVRLPYTPQHEKASQFWQYIHDCIEEGLLSWELLTDCPSLLSTGYIWLTATRVQALLEEQDLDYAEDYYQLAGFFMSHPAYSHQRIVASETSRYYTGDSERRLAYAMRANELKNTVNCSSINKKKEEDNDKR</sequence>
<keyword evidence="2" id="KW-1185">Reference proteome</keyword>
<evidence type="ECO:0000313" key="2">
    <source>
        <dbReference type="Proteomes" id="UP000092616"/>
    </source>
</evidence>
<organism evidence="1 2">
    <name type="scientific">Faucicola atlantae</name>
    <dbReference type="NCBI Taxonomy" id="34059"/>
    <lineage>
        <taxon>Bacteria</taxon>
        <taxon>Pseudomonadati</taxon>
        <taxon>Pseudomonadota</taxon>
        <taxon>Gammaproteobacteria</taxon>
        <taxon>Moraxellales</taxon>
        <taxon>Moraxellaceae</taxon>
        <taxon>Faucicola</taxon>
    </lineage>
</organism>
<dbReference type="RefSeq" id="WP_067337543.1">
    <property type="nucleotide sequence ID" value="NZ_LZNA01000042.1"/>
</dbReference>
<accession>A0A1B8QCV7</accession>
<protein>
    <submittedName>
        <fullName evidence="1">Uncharacterized protein</fullName>
    </submittedName>
</protein>
<dbReference type="Proteomes" id="UP000092616">
    <property type="component" value="Unassembled WGS sequence"/>
</dbReference>
<gene>
    <name evidence="1" type="ORF">A9306_09050</name>
</gene>
<reference evidence="1 2" key="1">
    <citation type="submission" date="2016-06" db="EMBL/GenBank/DDBJ databases">
        <title>Draft genome of Moraxella atlantae CCUG 59586.</title>
        <authorList>
            <person name="Salva-Serra F."/>
            <person name="Engstrom-Jakobsson H."/>
            <person name="Thorell K."/>
            <person name="Gonzales-Siles L."/>
            <person name="Karlsson R."/>
            <person name="Boulund F."/>
            <person name="Engstrand L."/>
            <person name="Kristiansson E."/>
            <person name="Moore E."/>
        </authorList>
    </citation>
    <scope>NUCLEOTIDE SEQUENCE [LARGE SCALE GENOMIC DNA]</scope>
    <source>
        <strain evidence="1 2">CCUG 59586</strain>
    </source>
</reference>
<evidence type="ECO:0000313" key="1">
    <source>
        <dbReference type="EMBL" id="OBX79148.1"/>
    </source>
</evidence>